<evidence type="ECO:0000256" key="6">
    <source>
        <dbReference type="ARBA" id="ARBA00022723"/>
    </source>
</evidence>
<dbReference type="EMBL" id="FRDL01000002">
    <property type="protein sequence ID" value="SHN56646.1"/>
    <property type="molecule type" value="Genomic_DNA"/>
</dbReference>
<evidence type="ECO:0000256" key="9">
    <source>
        <dbReference type="ARBA" id="ARBA00023277"/>
    </source>
</evidence>
<dbReference type="InterPro" id="IPR036412">
    <property type="entry name" value="HAD-like_sf"/>
</dbReference>
<dbReference type="InterPro" id="IPR023214">
    <property type="entry name" value="HAD_sf"/>
</dbReference>
<dbReference type="GO" id="GO:0006281">
    <property type="term" value="P:DNA repair"/>
    <property type="evidence" value="ECO:0007669"/>
    <property type="project" value="TreeGrafter"/>
</dbReference>
<dbReference type="PRINTS" id="PR00413">
    <property type="entry name" value="HADHALOGNASE"/>
</dbReference>
<dbReference type="SUPFAM" id="SSF56784">
    <property type="entry name" value="HAD-like"/>
    <property type="match status" value="1"/>
</dbReference>
<dbReference type="GO" id="GO:0046295">
    <property type="term" value="P:glycolate biosynthetic process"/>
    <property type="evidence" value="ECO:0007669"/>
    <property type="project" value="UniProtKB-UniRule"/>
</dbReference>
<name>A0A1M7SDW3_9RHOB</name>
<feature type="binding site" evidence="10">
    <location>
        <position position="21"/>
    </location>
    <ligand>
        <name>Mg(2+)</name>
        <dbReference type="ChEBI" id="CHEBI:18420"/>
    </ligand>
</feature>
<dbReference type="GO" id="GO:0005829">
    <property type="term" value="C:cytosol"/>
    <property type="evidence" value="ECO:0007669"/>
    <property type="project" value="TreeGrafter"/>
</dbReference>
<feature type="binding site" evidence="10">
    <location>
        <position position="23"/>
    </location>
    <ligand>
        <name>Mg(2+)</name>
        <dbReference type="ChEBI" id="CHEBI:18420"/>
    </ligand>
</feature>
<organism evidence="11 12">
    <name type="scientific">Oceanicella actignis</name>
    <dbReference type="NCBI Taxonomy" id="1189325"/>
    <lineage>
        <taxon>Bacteria</taxon>
        <taxon>Pseudomonadati</taxon>
        <taxon>Pseudomonadota</taxon>
        <taxon>Alphaproteobacteria</taxon>
        <taxon>Rhodobacterales</taxon>
        <taxon>Paracoccaceae</taxon>
        <taxon>Oceanicella</taxon>
    </lineage>
</organism>
<dbReference type="GO" id="GO:0005975">
    <property type="term" value="P:carbohydrate metabolic process"/>
    <property type="evidence" value="ECO:0007669"/>
    <property type="project" value="InterPro"/>
</dbReference>
<comment type="function">
    <text evidence="10">Specifically catalyzes the dephosphorylation of 2-phosphoglycolate. Is involved in the dissimilation of the intracellular 2-phosphoglycolate formed during the DNA repair of 3'-phosphoglycolate ends, a major class of DNA lesions induced by oxidative stress.</text>
</comment>
<feature type="binding site" evidence="10">
    <location>
        <position position="186"/>
    </location>
    <ligand>
        <name>Mg(2+)</name>
        <dbReference type="ChEBI" id="CHEBI:18420"/>
    </ligand>
</feature>
<gene>
    <name evidence="11" type="ORF">SAMN05216200_102278</name>
</gene>
<dbReference type="InterPro" id="IPR050155">
    <property type="entry name" value="HAD-like_hydrolase_sf"/>
</dbReference>
<dbReference type="HAMAP" id="MF_00495">
    <property type="entry name" value="GPH_hydrolase_bact"/>
    <property type="match status" value="1"/>
</dbReference>
<reference evidence="11 12" key="1">
    <citation type="submission" date="2016-12" db="EMBL/GenBank/DDBJ databases">
        <authorList>
            <person name="Song W.-J."/>
            <person name="Kurnit D.M."/>
        </authorList>
    </citation>
    <scope>NUCLEOTIDE SEQUENCE [LARGE SCALE GENOMIC DNA]</scope>
    <source>
        <strain evidence="11 12">CGMCC 1.10808</strain>
    </source>
</reference>
<evidence type="ECO:0000256" key="7">
    <source>
        <dbReference type="ARBA" id="ARBA00022801"/>
    </source>
</evidence>
<evidence type="ECO:0000256" key="1">
    <source>
        <dbReference type="ARBA" id="ARBA00000830"/>
    </source>
</evidence>
<dbReference type="SFLD" id="SFLDG01129">
    <property type="entry name" value="C1.5:_HAD__Beta-PGM__Phosphata"/>
    <property type="match status" value="1"/>
</dbReference>
<feature type="active site" description="Nucleophile" evidence="10">
    <location>
        <position position="21"/>
    </location>
</feature>
<comment type="similarity">
    <text evidence="4 10">Belongs to the HAD-like hydrolase superfamily. CbbY/CbbZ/Gph/YieH family.</text>
</comment>
<dbReference type="OrthoDB" id="9793014at2"/>
<evidence type="ECO:0000313" key="12">
    <source>
        <dbReference type="Proteomes" id="UP000184066"/>
    </source>
</evidence>
<dbReference type="InterPro" id="IPR006439">
    <property type="entry name" value="HAD-SF_hydro_IA"/>
</dbReference>
<dbReference type="AlphaFoldDB" id="A0A1M7SDW3"/>
<keyword evidence="12" id="KW-1185">Reference proteome</keyword>
<dbReference type="PANTHER" id="PTHR43434:SF1">
    <property type="entry name" value="PHOSPHOGLYCOLATE PHOSPHATASE"/>
    <property type="match status" value="1"/>
</dbReference>
<dbReference type="SFLD" id="SFLDS00003">
    <property type="entry name" value="Haloacid_Dehalogenase"/>
    <property type="match status" value="1"/>
</dbReference>
<evidence type="ECO:0000256" key="5">
    <source>
        <dbReference type="ARBA" id="ARBA00013078"/>
    </source>
</evidence>
<dbReference type="Gene3D" id="3.40.50.1000">
    <property type="entry name" value="HAD superfamily/HAD-like"/>
    <property type="match status" value="1"/>
</dbReference>
<keyword evidence="7 10" id="KW-0378">Hydrolase</keyword>
<evidence type="ECO:0000256" key="8">
    <source>
        <dbReference type="ARBA" id="ARBA00022842"/>
    </source>
</evidence>
<comment type="cofactor">
    <cofactor evidence="2 10">
        <name>Mg(2+)</name>
        <dbReference type="ChEBI" id="CHEBI:18420"/>
    </cofactor>
</comment>
<sequence length="247" mass="25365">MLLQNVAPARGAGRPRCAAFDLDGTLADTSADLLGAANAALAAAGRGAPLDPGRDQGLAGRGGRAMLTEGLARAGLDPRRAGAEAEALLPRFLALYEARIAERTRLFPGVAEALERLAAAGWALAVCTNKPQRLAELLLAELGLARRFAAVLGADALPVRKPDPEHLRQTVLRAGGALHSAALVGDTVTDRETARAAGVPCVLVDFGLSADDPRALAPEAIVRDFAALPATLERLVPAAGQGARNSS</sequence>
<evidence type="ECO:0000313" key="11">
    <source>
        <dbReference type="EMBL" id="SHN56646.1"/>
    </source>
</evidence>
<dbReference type="UniPathway" id="UPA00865">
    <property type="reaction ID" value="UER00834"/>
</dbReference>
<keyword evidence="6 10" id="KW-0479">Metal-binding</keyword>
<comment type="pathway">
    <text evidence="3 10">Organic acid metabolism; glycolate biosynthesis; glycolate from 2-phosphoglycolate: step 1/1.</text>
</comment>
<accession>A0A1M7SDW3</accession>
<dbReference type="GO" id="GO:0046872">
    <property type="term" value="F:metal ion binding"/>
    <property type="evidence" value="ECO:0007669"/>
    <property type="project" value="UniProtKB-KW"/>
</dbReference>
<dbReference type="Gene3D" id="1.10.150.240">
    <property type="entry name" value="Putative phosphatase, domain 2"/>
    <property type="match status" value="1"/>
</dbReference>
<proteinExistence type="inferred from homology"/>
<dbReference type="InterPro" id="IPR023198">
    <property type="entry name" value="PGP-like_dom2"/>
</dbReference>
<dbReference type="STRING" id="1189325.SAMN04488119_103230"/>
<dbReference type="NCBIfam" id="TIGR01549">
    <property type="entry name" value="HAD-SF-IA-v1"/>
    <property type="match status" value="1"/>
</dbReference>
<dbReference type="RefSeq" id="WP_072746346.1">
    <property type="nucleotide sequence ID" value="NZ_FOHL01000003.1"/>
</dbReference>
<dbReference type="GO" id="GO:0008967">
    <property type="term" value="F:phosphoglycolate phosphatase activity"/>
    <property type="evidence" value="ECO:0007669"/>
    <property type="project" value="UniProtKB-UniRule"/>
</dbReference>
<evidence type="ECO:0000256" key="10">
    <source>
        <dbReference type="HAMAP-Rule" id="MF_00495"/>
    </source>
</evidence>
<evidence type="ECO:0000256" key="2">
    <source>
        <dbReference type="ARBA" id="ARBA00001946"/>
    </source>
</evidence>
<dbReference type="Pfam" id="PF00702">
    <property type="entry name" value="Hydrolase"/>
    <property type="match status" value="1"/>
</dbReference>
<protein>
    <recommendedName>
        <fullName evidence="5 10">Phosphoglycolate phosphatase</fullName>
        <shortName evidence="10">PGP</shortName>
        <shortName evidence="10">PGPase</shortName>
        <ecNumber evidence="5 10">3.1.3.18</ecNumber>
    </recommendedName>
</protein>
<dbReference type="Proteomes" id="UP000184066">
    <property type="component" value="Unassembled WGS sequence"/>
</dbReference>
<comment type="catalytic activity">
    <reaction evidence="1 10">
        <text>2-phosphoglycolate + H2O = glycolate + phosphate</text>
        <dbReference type="Rhea" id="RHEA:14369"/>
        <dbReference type="ChEBI" id="CHEBI:15377"/>
        <dbReference type="ChEBI" id="CHEBI:29805"/>
        <dbReference type="ChEBI" id="CHEBI:43474"/>
        <dbReference type="ChEBI" id="CHEBI:58033"/>
        <dbReference type="EC" id="3.1.3.18"/>
    </reaction>
</comment>
<keyword evidence="9 10" id="KW-0119">Carbohydrate metabolism</keyword>
<dbReference type="InterPro" id="IPR037512">
    <property type="entry name" value="PGPase_prok"/>
</dbReference>
<dbReference type="EC" id="3.1.3.18" evidence="5 10"/>
<evidence type="ECO:0000256" key="3">
    <source>
        <dbReference type="ARBA" id="ARBA00004818"/>
    </source>
</evidence>
<keyword evidence="8 10" id="KW-0460">Magnesium</keyword>
<evidence type="ECO:0000256" key="4">
    <source>
        <dbReference type="ARBA" id="ARBA00006171"/>
    </source>
</evidence>
<dbReference type="PANTHER" id="PTHR43434">
    <property type="entry name" value="PHOSPHOGLYCOLATE PHOSPHATASE"/>
    <property type="match status" value="1"/>
</dbReference>